<dbReference type="EMBL" id="JACIGY010000006">
    <property type="protein sequence ID" value="MBB4413416.1"/>
    <property type="molecule type" value="Genomic_DNA"/>
</dbReference>
<dbReference type="InterPro" id="IPR006674">
    <property type="entry name" value="HD_domain"/>
</dbReference>
<evidence type="ECO:0000313" key="4">
    <source>
        <dbReference type="EMBL" id="MBB4448049.1"/>
    </source>
</evidence>
<name>A0A7W6TH82_9HYPH</name>
<evidence type="ECO:0000313" key="6">
    <source>
        <dbReference type="Proteomes" id="UP000524535"/>
    </source>
</evidence>
<gene>
    <name evidence="3" type="ORF">GGE31_003944</name>
    <name evidence="2" type="ORF">GGE33_004317</name>
    <name evidence="4" type="ORF">GGE35_003886</name>
</gene>
<keyword evidence="6" id="KW-1185">Reference proteome</keyword>
<evidence type="ECO:0000313" key="5">
    <source>
        <dbReference type="Proteomes" id="UP000520770"/>
    </source>
</evidence>
<sequence>MTLTLAAAFAPYEELARQLIAHATDSDDGSHDIAHILRVFRNAMRIHAKEGGNGEVLTAAVLLHDCVAVEKNSPLRAQASRLAADKASGILTGMGWEKAAIEAVAHAITTHSFSANIQPETLEAKILQDADRLDAIGMVGAARCFYIAGRMGSGLYDPIDPLAKERALDDKSFAIDHFEVKLFKLADGFQTEAGRALAGERHERLKQIRDMFLDEIQG</sequence>
<dbReference type="Gene3D" id="1.10.3210.50">
    <property type="match status" value="1"/>
</dbReference>
<dbReference type="CDD" id="cd00077">
    <property type="entry name" value="HDc"/>
    <property type="match status" value="1"/>
</dbReference>
<dbReference type="Proteomes" id="UP000576087">
    <property type="component" value="Unassembled WGS sequence"/>
</dbReference>
<evidence type="ECO:0000259" key="1">
    <source>
        <dbReference type="SMART" id="SM00471"/>
    </source>
</evidence>
<comment type="caution">
    <text evidence="3">The sequence shown here is derived from an EMBL/GenBank/DDBJ whole genome shotgun (WGS) entry which is preliminary data.</text>
</comment>
<dbReference type="EMBL" id="JACIHM010000006">
    <property type="protein sequence ID" value="MBB4448049.1"/>
    <property type="molecule type" value="Genomic_DNA"/>
</dbReference>
<evidence type="ECO:0000313" key="7">
    <source>
        <dbReference type="Proteomes" id="UP000576087"/>
    </source>
</evidence>
<dbReference type="AlphaFoldDB" id="A0A7W6TH82"/>
<evidence type="ECO:0000313" key="3">
    <source>
        <dbReference type="EMBL" id="MBB4413416.1"/>
    </source>
</evidence>
<feature type="domain" description="HD/PDEase" evidence="1">
    <location>
        <begin position="28"/>
        <end position="145"/>
    </location>
</feature>
<dbReference type="RefSeq" id="WP_183827451.1">
    <property type="nucleotide sequence ID" value="NZ_JACIGW010000005.1"/>
</dbReference>
<protein>
    <recommendedName>
        <fullName evidence="1">HD/PDEase domain-containing protein</fullName>
    </recommendedName>
</protein>
<accession>A0A7W6TH82</accession>
<dbReference type="SUPFAM" id="SSF109604">
    <property type="entry name" value="HD-domain/PDEase-like"/>
    <property type="match status" value="1"/>
</dbReference>
<reference evidence="5 6" key="1">
    <citation type="submission" date="2020-08" db="EMBL/GenBank/DDBJ databases">
        <title>Genomic Encyclopedia of Type Strains, Phase IV (KMG-V): Genome sequencing to study the core and pangenomes of soil and plant-associated prokaryotes.</title>
        <authorList>
            <person name="Whitman W."/>
        </authorList>
    </citation>
    <scope>NUCLEOTIDE SEQUENCE [LARGE SCALE GENOMIC DNA]</scope>
    <source>
        <strain evidence="3 6">SEMIA 444</strain>
        <strain evidence="2 5">SEMIA 448</strain>
        <strain evidence="4 7">SEMIA 452</strain>
    </source>
</reference>
<dbReference type="EMBL" id="JACIGW010000005">
    <property type="protein sequence ID" value="MBB4350552.1"/>
    <property type="molecule type" value="Genomic_DNA"/>
</dbReference>
<dbReference type="PANTHER" id="PTHR33594">
    <property type="entry name" value="SUPERFAMILY HYDROLASE, PUTATIVE (AFU_ORTHOLOGUE AFUA_1G03035)-RELATED"/>
    <property type="match status" value="1"/>
</dbReference>
<dbReference type="Proteomes" id="UP000520770">
    <property type="component" value="Unassembled WGS sequence"/>
</dbReference>
<evidence type="ECO:0000313" key="2">
    <source>
        <dbReference type="EMBL" id="MBB4350552.1"/>
    </source>
</evidence>
<organism evidence="3 6">
    <name type="scientific">Aliirhizobium cellulosilyticum</name>
    <dbReference type="NCBI Taxonomy" id="393664"/>
    <lineage>
        <taxon>Bacteria</taxon>
        <taxon>Pseudomonadati</taxon>
        <taxon>Pseudomonadota</taxon>
        <taxon>Alphaproteobacteria</taxon>
        <taxon>Hyphomicrobiales</taxon>
        <taxon>Rhizobiaceae</taxon>
        <taxon>Aliirhizobium</taxon>
    </lineage>
</organism>
<dbReference type="Pfam" id="PF01966">
    <property type="entry name" value="HD"/>
    <property type="match status" value="1"/>
</dbReference>
<dbReference type="PANTHER" id="PTHR33594:SF1">
    <property type="entry name" value="HD_PDEASE DOMAIN-CONTAINING PROTEIN"/>
    <property type="match status" value="1"/>
</dbReference>
<dbReference type="SMART" id="SM00471">
    <property type="entry name" value="HDc"/>
    <property type="match status" value="1"/>
</dbReference>
<dbReference type="Proteomes" id="UP000524535">
    <property type="component" value="Unassembled WGS sequence"/>
</dbReference>
<proteinExistence type="predicted"/>
<dbReference type="InterPro" id="IPR003607">
    <property type="entry name" value="HD/PDEase_dom"/>
</dbReference>